<keyword evidence="10" id="KW-0418">Kinase</keyword>
<feature type="transmembrane region" description="Helical" evidence="15">
    <location>
        <begin position="161"/>
        <end position="180"/>
    </location>
</feature>
<keyword evidence="13" id="KW-0902">Two-component regulatory system</keyword>
<dbReference type="SMART" id="SM00304">
    <property type="entry name" value="HAMP"/>
    <property type="match status" value="1"/>
</dbReference>
<dbReference type="Pfam" id="PF02518">
    <property type="entry name" value="HATPase_c"/>
    <property type="match status" value="1"/>
</dbReference>
<evidence type="ECO:0000256" key="13">
    <source>
        <dbReference type="ARBA" id="ARBA00023012"/>
    </source>
</evidence>
<dbReference type="InterPro" id="IPR003660">
    <property type="entry name" value="HAMP_dom"/>
</dbReference>
<evidence type="ECO:0000256" key="11">
    <source>
        <dbReference type="ARBA" id="ARBA00022840"/>
    </source>
</evidence>
<keyword evidence="8 15" id="KW-0812">Transmembrane</keyword>
<evidence type="ECO:0000256" key="6">
    <source>
        <dbReference type="ARBA" id="ARBA00022553"/>
    </source>
</evidence>
<reference evidence="18 19" key="1">
    <citation type="submission" date="2022-10" db="EMBL/GenBank/DDBJ databases">
        <title>Defluviimonas sp. nov., isolated from ocean surface water.</title>
        <authorList>
            <person name="He W."/>
            <person name="Wang L."/>
            <person name="Zhang D.-F."/>
        </authorList>
    </citation>
    <scope>NUCLEOTIDE SEQUENCE [LARGE SCALE GENOMIC DNA]</scope>
    <source>
        <strain evidence="18 19">WL0002</strain>
    </source>
</reference>
<evidence type="ECO:0000313" key="18">
    <source>
        <dbReference type="EMBL" id="MCV2868730.1"/>
    </source>
</evidence>
<dbReference type="SMART" id="SM00387">
    <property type="entry name" value="HATPase_c"/>
    <property type="match status" value="1"/>
</dbReference>
<feature type="domain" description="HAMP" evidence="17">
    <location>
        <begin position="181"/>
        <end position="232"/>
    </location>
</feature>
<dbReference type="PANTHER" id="PTHR44936">
    <property type="entry name" value="SENSOR PROTEIN CREC"/>
    <property type="match status" value="1"/>
</dbReference>
<dbReference type="InterPro" id="IPR005467">
    <property type="entry name" value="His_kinase_dom"/>
</dbReference>
<protein>
    <recommendedName>
        <fullName evidence="3">histidine kinase</fullName>
        <ecNumber evidence="3">2.7.13.3</ecNumber>
    </recommendedName>
</protein>
<comment type="subcellular location">
    <subcellularLocation>
        <location evidence="2">Cell inner membrane</location>
        <topology evidence="2">Multi-pass membrane protein</topology>
    </subcellularLocation>
</comment>
<sequence>MPNKPISASVKRILPRGLYGRAALILILPVLVVQLVVSVAFLQRHFEGVTLQMTRNIVLEIRLLIDTMEAAGPAGRSAAEELAGPLALDLEWGRVPDRDLRVFYDFSGRVVIATLRENLPEVGFVDLSDLGRVRLGLATSAGTAEVAFDRRRVSASNPHQLLVLMVATGLLMTMIAFVFLRNQLRPIRRLAIAAEAFGQGRVLPYNPSGATEVRAAGHAFLHMRERIERQREQRTLMLSGVSHDLRTPLTRLKLGLSMLPEDNDTAAMLRDVDDMQVLTDAFLAFVRGVSADETAEPCDPSEIAEATVADFRRTGANVTLGDKVGKLRMPLRPHAIRRALENLIGNAVRYGRRAEVSVLRQGGRIVLRVEDDGPGIPESRREEALRPFTRLDAARNQDRGSGAGLGLAITADIARGHGGQLRLGQSDRLGGLMAEIVLPISLVDPS</sequence>
<dbReference type="PRINTS" id="PR00344">
    <property type="entry name" value="BCTRLSENSOR"/>
</dbReference>
<keyword evidence="11 18" id="KW-0067">ATP-binding</keyword>
<dbReference type="RefSeq" id="WP_263734324.1">
    <property type="nucleotide sequence ID" value="NZ_JAOWKY010000001.1"/>
</dbReference>
<dbReference type="EC" id="2.7.13.3" evidence="3"/>
<dbReference type="InterPro" id="IPR036097">
    <property type="entry name" value="HisK_dim/P_sf"/>
</dbReference>
<dbReference type="Proteomes" id="UP001652542">
    <property type="component" value="Unassembled WGS sequence"/>
</dbReference>
<comment type="caution">
    <text evidence="18">The sequence shown here is derived from an EMBL/GenBank/DDBJ whole genome shotgun (WGS) entry which is preliminary data.</text>
</comment>
<evidence type="ECO:0000259" key="17">
    <source>
        <dbReference type="PROSITE" id="PS50885"/>
    </source>
</evidence>
<organism evidence="18 19">
    <name type="scientific">Albidovulum marisflavi</name>
    <dbReference type="NCBI Taxonomy" id="2984159"/>
    <lineage>
        <taxon>Bacteria</taxon>
        <taxon>Pseudomonadati</taxon>
        <taxon>Pseudomonadota</taxon>
        <taxon>Alphaproteobacteria</taxon>
        <taxon>Rhodobacterales</taxon>
        <taxon>Paracoccaceae</taxon>
        <taxon>Albidovulum</taxon>
    </lineage>
</organism>
<evidence type="ECO:0000313" key="19">
    <source>
        <dbReference type="Proteomes" id="UP001652542"/>
    </source>
</evidence>
<dbReference type="CDD" id="cd00082">
    <property type="entry name" value="HisKA"/>
    <property type="match status" value="1"/>
</dbReference>
<dbReference type="InterPro" id="IPR003661">
    <property type="entry name" value="HisK_dim/P_dom"/>
</dbReference>
<evidence type="ECO:0000256" key="7">
    <source>
        <dbReference type="ARBA" id="ARBA00022679"/>
    </source>
</evidence>
<evidence type="ECO:0000256" key="12">
    <source>
        <dbReference type="ARBA" id="ARBA00022989"/>
    </source>
</evidence>
<dbReference type="SUPFAM" id="SSF47384">
    <property type="entry name" value="Homodimeric domain of signal transducing histidine kinase"/>
    <property type="match status" value="1"/>
</dbReference>
<dbReference type="SMART" id="SM00388">
    <property type="entry name" value="HisKA"/>
    <property type="match status" value="1"/>
</dbReference>
<feature type="transmembrane region" description="Helical" evidence="15">
    <location>
        <begin position="21"/>
        <end position="42"/>
    </location>
</feature>
<keyword evidence="12 15" id="KW-1133">Transmembrane helix</keyword>
<evidence type="ECO:0000259" key="16">
    <source>
        <dbReference type="PROSITE" id="PS50109"/>
    </source>
</evidence>
<keyword evidence="19" id="KW-1185">Reference proteome</keyword>
<evidence type="ECO:0000256" key="14">
    <source>
        <dbReference type="ARBA" id="ARBA00023136"/>
    </source>
</evidence>
<evidence type="ECO:0000256" key="2">
    <source>
        <dbReference type="ARBA" id="ARBA00004429"/>
    </source>
</evidence>
<dbReference type="InterPro" id="IPR003594">
    <property type="entry name" value="HATPase_dom"/>
</dbReference>
<evidence type="ECO:0000256" key="3">
    <source>
        <dbReference type="ARBA" id="ARBA00012438"/>
    </source>
</evidence>
<evidence type="ECO:0000256" key="1">
    <source>
        <dbReference type="ARBA" id="ARBA00000085"/>
    </source>
</evidence>
<dbReference type="Gene3D" id="1.10.287.130">
    <property type="match status" value="1"/>
</dbReference>
<dbReference type="EMBL" id="JAOWKY010000001">
    <property type="protein sequence ID" value="MCV2868730.1"/>
    <property type="molecule type" value="Genomic_DNA"/>
</dbReference>
<gene>
    <name evidence="18" type="ORF">OEW28_08835</name>
</gene>
<accession>A0ABT2ZC63</accession>
<evidence type="ECO:0000256" key="10">
    <source>
        <dbReference type="ARBA" id="ARBA00022777"/>
    </source>
</evidence>
<evidence type="ECO:0000256" key="4">
    <source>
        <dbReference type="ARBA" id="ARBA00022475"/>
    </source>
</evidence>
<dbReference type="Gene3D" id="3.30.565.10">
    <property type="entry name" value="Histidine kinase-like ATPase, C-terminal domain"/>
    <property type="match status" value="1"/>
</dbReference>
<evidence type="ECO:0000256" key="5">
    <source>
        <dbReference type="ARBA" id="ARBA00022519"/>
    </source>
</evidence>
<keyword evidence="4" id="KW-1003">Cell membrane</keyword>
<dbReference type="Pfam" id="PF00512">
    <property type="entry name" value="HisKA"/>
    <property type="match status" value="1"/>
</dbReference>
<feature type="domain" description="Histidine kinase" evidence="16">
    <location>
        <begin position="240"/>
        <end position="442"/>
    </location>
</feature>
<comment type="catalytic activity">
    <reaction evidence="1">
        <text>ATP + protein L-histidine = ADP + protein N-phospho-L-histidine.</text>
        <dbReference type="EC" id="2.7.13.3"/>
    </reaction>
</comment>
<keyword evidence="5" id="KW-0997">Cell inner membrane</keyword>
<keyword evidence="6" id="KW-0597">Phosphoprotein</keyword>
<evidence type="ECO:0000256" key="8">
    <source>
        <dbReference type="ARBA" id="ARBA00022692"/>
    </source>
</evidence>
<dbReference type="InterPro" id="IPR050980">
    <property type="entry name" value="2C_sensor_his_kinase"/>
</dbReference>
<keyword evidence="9" id="KW-0547">Nucleotide-binding</keyword>
<evidence type="ECO:0000256" key="9">
    <source>
        <dbReference type="ARBA" id="ARBA00022741"/>
    </source>
</evidence>
<proteinExistence type="predicted"/>
<dbReference type="PANTHER" id="PTHR44936:SF5">
    <property type="entry name" value="SENSOR HISTIDINE KINASE ENVZ"/>
    <property type="match status" value="1"/>
</dbReference>
<dbReference type="SUPFAM" id="SSF55874">
    <property type="entry name" value="ATPase domain of HSP90 chaperone/DNA topoisomerase II/histidine kinase"/>
    <property type="match status" value="1"/>
</dbReference>
<dbReference type="Pfam" id="PF00672">
    <property type="entry name" value="HAMP"/>
    <property type="match status" value="1"/>
</dbReference>
<evidence type="ECO:0000256" key="15">
    <source>
        <dbReference type="SAM" id="Phobius"/>
    </source>
</evidence>
<dbReference type="PROSITE" id="PS50885">
    <property type="entry name" value="HAMP"/>
    <property type="match status" value="1"/>
</dbReference>
<keyword evidence="7" id="KW-0808">Transferase</keyword>
<dbReference type="InterPro" id="IPR004358">
    <property type="entry name" value="Sig_transdc_His_kin-like_C"/>
</dbReference>
<keyword evidence="14 15" id="KW-0472">Membrane</keyword>
<name>A0ABT2ZC63_9RHOB</name>
<dbReference type="PROSITE" id="PS50109">
    <property type="entry name" value="HIS_KIN"/>
    <property type="match status" value="1"/>
</dbReference>
<dbReference type="InterPro" id="IPR036890">
    <property type="entry name" value="HATPase_C_sf"/>
</dbReference>
<dbReference type="GO" id="GO:0005524">
    <property type="term" value="F:ATP binding"/>
    <property type="evidence" value="ECO:0007669"/>
    <property type="project" value="UniProtKB-KW"/>
</dbReference>